<gene>
    <name evidence="9" type="primary">coaD</name>
    <name evidence="12" type="ORF">LTSEUGA_5201</name>
</gene>
<keyword evidence="3 9" id="KW-0548">Nucleotidyltransferase</keyword>
<sequence length="166" mass="18175">MQKRAIYPGTFDPITNGHLDIVTRATQMFDHVILAIAASPGKKPMFTLDERVALAQKATAHLGNVEVVGFSDLMANFARDRQANILIRGLRAVADFEYEMQLAHMNRHLMPQLESVFLMPSKEWSFISSSLVKEVARHRPVSSPRGAPSGRCDPLSAGQCASGANG</sequence>
<dbReference type="CDD" id="cd02163">
    <property type="entry name" value="PPAT"/>
    <property type="match status" value="1"/>
</dbReference>
<name>A0A6C8GV54_SALET</name>
<feature type="binding site" evidence="9">
    <location>
        <begin position="89"/>
        <end position="91"/>
    </location>
    <ligand>
        <name>ATP</name>
        <dbReference type="ChEBI" id="CHEBI:30616"/>
    </ligand>
</feature>
<comment type="caution">
    <text evidence="12">The sequence shown here is derived from an EMBL/GenBank/DDBJ whole genome shotgun (WGS) entry which is preliminary data.</text>
</comment>
<dbReference type="Pfam" id="PF01467">
    <property type="entry name" value="CTP_transf_like"/>
    <property type="match status" value="1"/>
</dbReference>
<keyword evidence="5 9" id="KW-0067">ATP-binding</keyword>
<comment type="catalytic activity">
    <reaction evidence="8 9">
        <text>(R)-4'-phosphopantetheine + ATP + H(+) = 3'-dephospho-CoA + diphosphate</text>
        <dbReference type="Rhea" id="RHEA:19801"/>
        <dbReference type="ChEBI" id="CHEBI:15378"/>
        <dbReference type="ChEBI" id="CHEBI:30616"/>
        <dbReference type="ChEBI" id="CHEBI:33019"/>
        <dbReference type="ChEBI" id="CHEBI:57328"/>
        <dbReference type="ChEBI" id="CHEBI:61723"/>
        <dbReference type="EC" id="2.7.7.3"/>
    </reaction>
</comment>
<evidence type="ECO:0000256" key="8">
    <source>
        <dbReference type="ARBA" id="ARBA00029346"/>
    </source>
</evidence>
<evidence type="ECO:0000256" key="10">
    <source>
        <dbReference type="SAM" id="MobiDB-lite"/>
    </source>
</evidence>
<feature type="binding site" evidence="9">
    <location>
        <begin position="124"/>
        <end position="130"/>
    </location>
    <ligand>
        <name>ATP</name>
        <dbReference type="ChEBI" id="CHEBI:30616"/>
    </ligand>
</feature>
<evidence type="ECO:0000256" key="9">
    <source>
        <dbReference type="HAMAP-Rule" id="MF_00151"/>
    </source>
</evidence>
<dbReference type="HAMAP" id="MF_00151">
    <property type="entry name" value="PPAT_bact"/>
    <property type="match status" value="1"/>
</dbReference>
<dbReference type="PRINTS" id="PR01020">
    <property type="entry name" value="LPSBIOSNTHSS"/>
</dbReference>
<evidence type="ECO:0000256" key="2">
    <source>
        <dbReference type="ARBA" id="ARBA00022679"/>
    </source>
</evidence>
<proteinExistence type="inferred from homology"/>
<organism evidence="12 13">
    <name type="scientific">Salmonella enterica subsp. enterica serovar Uganda str. R8-3404</name>
    <dbReference type="NCBI Taxonomy" id="913083"/>
    <lineage>
        <taxon>Bacteria</taxon>
        <taxon>Pseudomonadati</taxon>
        <taxon>Pseudomonadota</taxon>
        <taxon>Gammaproteobacteria</taxon>
        <taxon>Enterobacterales</taxon>
        <taxon>Enterobacteriaceae</taxon>
        <taxon>Salmonella</taxon>
    </lineage>
</organism>
<dbReference type="AlphaFoldDB" id="A0A6C8GV54"/>
<dbReference type="NCBIfam" id="TIGR01510">
    <property type="entry name" value="coaD_prev_kdtB"/>
    <property type="match status" value="1"/>
</dbReference>
<feature type="binding site" evidence="9">
    <location>
        <position position="42"/>
    </location>
    <ligand>
        <name>substrate</name>
    </ligand>
</feature>
<reference evidence="12 13" key="1">
    <citation type="journal article" date="2011" name="BMC Genomics">
        <title>Genome sequencing reveals diversification of virulence factor content and possible host adaptation in distinct subpopulations of Salmonella enterica.</title>
        <authorList>
            <person name="den Bakker H.C."/>
            <person name="Moreno Switt A.I."/>
            <person name="Govoni G."/>
            <person name="Cummings C.A."/>
            <person name="Ranieri M.L."/>
            <person name="Degoricija L."/>
            <person name="Hoelzer K."/>
            <person name="Rodriguez-Rivera L.D."/>
            <person name="Brown S."/>
            <person name="Bolchacova E."/>
            <person name="Furtado M.R."/>
            <person name="Wiedmann M."/>
        </authorList>
    </citation>
    <scope>NUCLEOTIDE SEQUENCE [LARGE SCALE GENOMIC DNA]</scope>
    <source>
        <strain evidence="12 13">R8-3404</strain>
    </source>
</reference>
<evidence type="ECO:0000256" key="6">
    <source>
        <dbReference type="ARBA" id="ARBA00022842"/>
    </source>
</evidence>
<feature type="binding site" evidence="9">
    <location>
        <begin position="10"/>
        <end position="11"/>
    </location>
    <ligand>
        <name>ATP</name>
        <dbReference type="ChEBI" id="CHEBI:30616"/>
    </ligand>
</feature>
<protein>
    <recommendedName>
        <fullName evidence="9">Phosphopantetheine adenylyltransferase</fullName>
        <ecNumber evidence="9">2.7.7.3</ecNumber>
    </recommendedName>
    <alternativeName>
        <fullName evidence="9">Dephospho-CoA pyrophosphorylase</fullName>
    </alternativeName>
    <alternativeName>
        <fullName evidence="9">Pantetheine-phosphate adenylyltransferase</fullName>
        <shortName evidence="9">PPAT</shortName>
    </alternativeName>
</protein>
<evidence type="ECO:0000259" key="11">
    <source>
        <dbReference type="Pfam" id="PF01467"/>
    </source>
</evidence>
<dbReference type="UniPathway" id="UPA00241">
    <property type="reaction ID" value="UER00355"/>
</dbReference>
<comment type="cofactor">
    <cofactor evidence="9">
        <name>Mg(2+)</name>
        <dbReference type="ChEBI" id="CHEBI:18420"/>
    </cofactor>
</comment>
<evidence type="ECO:0000256" key="3">
    <source>
        <dbReference type="ARBA" id="ARBA00022695"/>
    </source>
</evidence>
<feature type="region of interest" description="Disordered" evidence="10">
    <location>
        <begin position="138"/>
        <end position="166"/>
    </location>
</feature>
<evidence type="ECO:0000256" key="5">
    <source>
        <dbReference type="ARBA" id="ARBA00022840"/>
    </source>
</evidence>
<feature type="domain" description="Cytidyltransferase-like" evidence="11">
    <location>
        <begin position="6"/>
        <end position="134"/>
    </location>
</feature>
<comment type="subcellular location">
    <subcellularLocation>
        <location evidence="9">Cytoplasm</location>
    </subcellularLocation>
</comment>
<comment type="subunit">
    <text evidence="9">Homohexamer.</text>
</comment>
<dbReference type="Gene3D" id="3.40.50.620">
    <property type="entry name" value="HUPs"/>
    <property type="match status" value="1"/>
</dbReference>
<dbReference type="SUPFAM" id="SSF52374">
    <property type="entry name" value="Nucleotidylyl transferase"/>
    <property type="match status" value="1"/>
</dbReference>
<dbReference type="GO" id="GO:0004595">
    <property type="term" value="F:pantetheine-phosphate adenylyltransferase activity"/>
    <property type="evidence" value="ECO:0007669"/>
    <property type="project" value="UniProtKB-UniRule"/>
</dbReference>
<feature type="binding site" evidence="9">
    <location>
        <position position="74"/>
    </location>
    <ligand>
        <name>substrate</name>
    </ligand>
</feature>
<dbReference type="EMBL" id="AFCV01001305">
    <property type="protein sequence ID" value="EHC86192.1"/>
    <property type="molecule type" value="Genomic_DNA"/>
</dbReference>
<feature type="binding site" evidence="9">
    <location>
        <position position="88"/>
    </location>
    <ligand>
        <name>substrate</name>
    </ligand>
</feature>
<dbReference type="InterPro" id="IPR014729">
    <property type="entry name" value="Rossmann-like_a/b/a_fold"/>
</dbReference>
<evidence type="ECO:0000256" key="4">
    <source>
        <dbReference type="ARBA" id="ARBA00022741"/>
    </source>
</evidence>
<keyword evidence="2 9" id="KW-0808">Transferase</keyword>
<comment type="pathway">
    <text evidence="9">Cofactor biosynthesis; coenzyme A biosynthesis; CoA from (R)-pantothenate: step 4/5.</text>
</comment>
<dbReference type="InterPro" id="IPR001980">
    <property type="entry name" value="PPAT"/>
</dbReference>
<dbReference type="Proteomes" id="UP000003915">
    <property type="component" value="Unassembled WGS sequence"/>
</dbReference>
<evidence type="ECO:0000256" key="7">
    <source>
        <dbReference type="ARBA" id="ARBA00022993"/>
    </source>
</evidence>
<feature type="binding site" evidence="9">
    <location>
        <position position="10"/>
    </location>
    <ligand>
        <name>substrate</name>
    </ligand>
</feature>
<dbReference type="FunFam" id="3.40.50.620:FF:000012">
    <property type="entry name" value="Phosphopantetheine adenylyltransferase"/>
    <property type="match status" value="1"/>
</dbReference>
<dbReference type="GO" id="GO:0005737">
    <property type="term" value="C:cytoplasm"/>
    <property type="evidence" value="ECO:0007669"/>
    <property type="project" value="UniProtKB-SubCell"/>
</dbReference>
<dbReference type="PANTHER" id="PTHR21342">
    <property type="entry name" value="PHOSPHOPANTETHEINE ADENYLYLTRANSFERASE"/>
    <property type="match status" value="1"/>
</dbReference>
<evidence type="ECO:0000256" key="1">
    <source>
        <dbReference type="ARBA" id="ARBA00022490"/>
    </source>
</evidence>
<keyword evidence="7 9" id="KW-0173">Coenzyme A biosynthesis</keyword>
<feature type="binding site" evidence="9">
    <location>
        <position position="18"/>
    </location>
    <ligand>
        <name>ATP</name>
        <dbReference type="ChEBI" id="CHEBI:30616"/>
    </ligand>
</feature>
<keyword evidence="6 9" id="KW-0460">Magnesium</keyword>
<evidence type="ECO:0000313" key="12">
    <source>
        <dbReference type="EMBL" id="EHC86192.1"/>
    </source>
</evidence>
<feature type="site" description="Transition state stabilizer" evidence="9">
    <location>
        <position position="18"/>
    </location>
</feature>
<accession>A0A6C8GV54</accession>
<keyword evidence="1 9" id="KW-0963">Cytoplasm</keyword>
<evidence type="ECO:0000313" key="13">
    <source>
        <dbReference type="Proteomes" id="UP000003915"/>
    </source>
</evidence>
<keyword evidence="4 9" id="KW-0547">Nucleotide-binding</keyword>
<dbReference type="InterPro" id="IPR004821">
    <property type="entry name" value="Cyt_trans-like"/>
</dbReference>
<dbReference type="GO" id="GO:0015937">
    <property type="term" value="P:coenzyme A biosynthetic process"/>
    <property type="evidence" value="ECO:0007669"/>
    <property type="project" value="UniProtKB-UniRule"/>
</dbReference>
<feature type="binding site" evidence="9">
    <location>
        <position position="99"/>
    </location>
    <ligand>
        <name>ATP</name>
        <dbReference type="ChEBI" id="CHEBI:30616"/>
    </ligand>
</feature>
<dbReference type="NCBIfam" id="TIGR00125">
    <property type="entry name" value="cyt_tran_rel"/>
    <property type="match status" value="1"/>
</dbReference>
<dbReference type="PANTHER" id="PTHR21342:SF1">
    <property type="entry name" value="PHOSPHOPANTETHEINE ADENYLYLTRANSFERASE"/>
    <property type="match status" value="1"/>
</dbReference>
<comment type="similarity">
    <text evidence="9">Belongs to the bacterial CoaD family.</text>
</comment>
<dbReference type="GO" id="GO:0005524">
    <property type="term" value="F:ATP binding"/>
    <property type="evidence" value="ECO:0007669"/>
    <property type="project" value="UniProtKB-KW"/>
</dbReference>
<dbReference type="EC" id="2.7.7.3" evidence="9"/>
<comment type="function">
    <text evidence="9">Reversibly transfers an adenylyl group from ATP to 4'-phosphopantetheine, yielding dephospho-CoA (dPCoA) and pyrophosphate.</text>
</comment>